<evidence type="ECO:0000313" key="1">
    <source>
        <dbReference type="EMBL" id="MFI1715436.1"/>
    </source>
</evidence>
<organism evidence="1 2">
    <name type="scientific">Streptomyces litmocidini</name>
    <dbReference type="NCBI Taxonomy" id="67318"/>
    <lineage>
        <taxon>Bacteria</taxon>
        <taxon>Bacillati</taxon>
        <taxon>Actinomycetota</taxon>
        <taxon>Actinomycetes</taxon>
        <taxon>Kitasatosporales</taxon>
        <taxon>Streptomycetaceae</taxon>
        <taxon>Streptomyces</taxon>
    </lineage>
</organism>
<sequence>MNLRSSWVAETGQTREDTRLTQTGVTTMTNPVQVRSGVLPGSYGGQYRLSGFWTFGSAAMTATVSEGRAVIQGEISQGAYPVTLPTSETVTFAPGNAQYNRIDLLVLRIYDNLYDGQQRNEAVVEVIQGQANQDPQPPAAPPRCLPLYEVTVPAGASAGNGGIPWASALKDLRTPVVSLGGILPVEGPVLPGSYPGQYQDAGGALQRWDGGAWVSYPSALGGIVPASASTTPASYIGQYRDAAGGALQRWDGNAWVSYPSALGGIIPASSTAPASYVGQYRDTPSGQLQRWNGSSWVTVTPGPYFVDNGDYGDTPSTTYTSTLAGRTTNPLTVNFVAPPSKAVAVSFGCKLRSGSPDHYAYMALKLTQGATVVNDLDDDYATIAASQHMVSVSTTRRYSSLTPGATYTLTAYFRVIANTLSLKAGFDNTFIKVDPLP</sequence>
<reference evidence="1 2" key="1">
    <citation type="submission" date="2024-10" db="EMBL/GenBank/DDBJ databases">
        <title>The Natural Products Discovery Center: Release of the First 8490 Sequenced Strains for Exploring Actinobacteria Biosynthetic Diversity.</title>
        <authorList>
            <person name="Kalkreuter E."/>
            <person name="Kautsar S.A."/>
            <person name="Yang D."/>
            <person name="Bader C.D."/>
            <person name="Teijaro C.N."/>
            <person name="Fluegel L."/>
            <person name="Davis C.M."/>
            <person name="Simpson J.R."/>
            <person name="Lauterbach L."/>
            <person name="Steele A.D."/>
            <person name="Gui C."/>
            <person name="Meng S."/>
            <person name="Li G."/>
            <person name="Viehrig K."/>
            <person name="Ye F."/>
            <person name="Su P."/>
            <person name="Kiefer A.F."/>
            <person name="Nichols A."/>
            <person name="Cepeda A.J."/>
            <person name="Yan W."/>
            <person name="Fan B."/>
            <person name="Jiang Y."/>
            <person name="Adhikari A."/>
            <person name="Zheng C.-J."/>
            <person name="Schuster L."/>
            <person name="Cowan T.M."/>
            <person name="Smanski M.J."/>
            <person name="Chevrette M.G."/>
            <person name="De Carvalho L.P.S."/>
            <person name="Shen B."/>
        </authorList>
    </citation>
    <scope>NUCLEOTIDE SEQUENCE [LARGE SCALE GENOMIC DNA]</scope>
    <source>
        <strain evidence="1 2">NPDC020602</strain>
    </source>
</reference>
<dbReference type="EMBL" id="JBIRUI010000007">
    <property type="protein sequence ID" value="MFI1715436.1"/>
    <property type="molecule type" value="Genomic_DNA"/>
</dbReference>
<protein>
    <submittedName>
        <fullName evidence="1">Uncharacterized protein</fullName>
    </submittedName>
</protein>
<gene>
    <name evidence="1" type="ORF">ACH407_17940</name>
</gene>
<keyword evidence="2" id="KW-1185">Reference proteome</keyword>
<evidence type="ECO:0000313" key="2">
    <source>
        <dbReference type="Proteomes" id="UP001611339"/>
    </source>
</evidence>
<comment type="caution">
    <text evidence="1">The sequence shown here is derived from an EMBL/GenBank/DDBJ whole genome shotgun (WGS) entry which is preliminary data.</text>
</comment>
<proteinExistence type="predicted"/>
<dbReference type="RefSeq" id="WP_260174454.1">
    <property type="nucleotide sequence ID" value="NZ_JBEYXG010000020.1"/>
</dbReference>
<accession>A0ABW7UCC8</accession>
<dbReference type="Proteomes" id="UP001611339">
    <property type="component" value="Unassembled WGS sequence"/>
</dbReference>
<name>A0ABW7UCC8_9ACTN</name>